<name>A0A5E4PFA0_9COXI</name>
<accession>A0A5E4PFA0</accession>
<evidence type="ECO:0000256" key="1">
    <source>
        <dbReference type="SAM" id="Coils"/>
    </source>
</evidence>
<keyword evidence="3" id="KW-1133">Transmembrane helix</keyword>
<keyword evidence="3" id="KW-0812">Transmembrane</keyword>
<feature type="compositionally biased region" description="Basic and acidic residues" evidence="2">
    <location>
        <begin position="680"/>
        <end position="692"/>
    </location>
</feature>
<feature type="transmembrane region" description="Helical" evidence="3">
    <location>
        <begin position="719"/>
        <end position="740"/>
    </location>
</feature>
<dbReference type="KEGG" id="asip:AQUSIP_03890"/>
<dbReference type="EMBL" id="LR699119">
    <property type="protein sequence ID" value="VVC75113.1"/>
    <property type="molecule type" value="Genomic_DNA"/>
</dbReference>
<keyword evidence="5" id="KW-1185">Reference proteome</keyword>
<evidence type="ECO:0000256" key="2">
    <source>
        <dbReference type="SAM" id="MobiDB-lite"/>
    </source>
</evidence>
<keyword evidence="3" id="KW-0472">Membrane</keyword>
<sequence length="976" mass="110374">MAPAFKDKKEDHLSQLAYDALYREAAKILYSIDPKTDTLETVSMRFANLLNELPGRIQSHFEFNYRFLLNPGLLEKLRDQDYKVGFVESAQKCEIDGKKFYANLSSDKRDLIPVLIEAFKLLALQRLLLLQLSGIGNLAWDQLRLSFNPLLSAYADKIEQIENFLGRHYAFRQIMGTGGSSFDHIHEAATNRQVISHDGAVIERLGQQRGEIIAAYESGFQAVKKKYVNLYREIQGFCRDIEQFNQDFERVSQLIQEDEDESAIQRMITQFRERREQLLQRAAQLEWTKQIKSLYSECKVAQQFAGVRIPAELQAQDWQHLQVFHDIDQHIRGLSNIHRTELVDGRDGQVGQIVDAGWLPEANGLIAEYVSRVERFIGSASHDHRDESLPPLPAFDVVQSLYTQHGRLLASQLRDAQALSIQLAKLCRGQSNTGNPLWENAAKAVEQQLKATEAQIELLQGKSAQIIGIETNKLQKDYYQHALVPRVEGHREVVRRLKERVEQARASLQAWRCECFGILKAIEQEQRIKDVADAKRTTEENLAELKRQIELLQSNKSQDKVRLQVEQLPQPDNLEKALRQRQRKREEERRLQEQQRREEERRLREEQRREEERRLQEQQRREDKQLQEDESENIRRDREKVSGYHLGEADVESTVISRDGPSRRADHSRTGGSGQDGEDERWRGRRDSHDSFPRPAAVAQKKGLGSRIWDFIKRHKGKFAGAGGGALIGGGIGALIGFFLAPVTFGASVPLFAAIGAVVGGAVVGAGIGTGVGAIVDSCCCQPSVDDDLESRDPLLNDEECRRSDPPSPSNSRRHSTAFLQGELDAQPPSYPGSSMLTSTSTIPDNVVPFRRDNSSSGLQTKIFTPVVTPVRPVLTMRRQFENAFVEELAKLMPDMKDADKFVALWSDGKASVNNLVRAHLGNNPGRVRQAVSNALKQDAFANLDLADLNGSRLQPIAAEVRSSRMDSREGPVYSY</sequence>
<evidence type="ECO:0000313" key="4">
    <source>
        <dbReference type="EMBL" id="VVC75113.1"/>
    </source>
</evidence>
<reference evidence="4 5" key="1">
    <citation type="submission" date="2019-08" db="EMBL/GenBank/DDBJ databases">
        <authorList>
            <person name="Guy L."/>
        </authorList>
    </citation>
    <scope>NUCLEOTIDE SEQUENCE [LARGE SCALE GENOMIC DNA]</scope>
    <source>
        <strain evidence="4 5">SGT-108</strain>
    </source>
</reference>
<evidence type="ECO:0000313" key="5">
    <source>
        <dbReference type="Proteomes" id="UP000324194"/>
    </source>
</evidence>
<feature type="region of interest" description="Disordered" evidence="2">
    <location>
        <begin position="797"/>
        <end position="816"/>
    </location>
</feature>
<protein>
    <submittedName>
        <fullName evidence="4">Uncharacterized protein</fullName>
    </submittedName>
</protein>
<keyword evidence="1" id="KW-0175">Coiled coil</keyword>
<feature type="region of interest" description="Disordered" evidence="2">
    <location>
        <begin position="564"/>
        <end position="699"/>
    </location>
</feature>
<feature type="compositionally biased region" description="Basic and acidic residues" evidence="2">
    <location>
        <begin position="660"/>
        <end position="669"/>
    </location>
</feature>
<feature type="transmembrane region" description="Helical" evidence="3">
    <location>
        <begin position="752"/>
        <end position="776"/>
    </location>
</feature>
<evidence type="ECO:0000256" key="3">
    <source>
        <dbReference type="SAM" id="Phobius"/>
    </source>
</evidence>
<feature type="coiled-coil region" evidence="1">
    <location>
        <begin position="241"/>
        <end position="288"/>
    </location>
</feature>
<dbReference type="AlphaFoldDB" id="A0A5E4PFA0"/>
<dbReference type="RefSeq" id="WP_148338120.1">
    <property type="nucleotide sequence ID" value="NZ_LR699119.1"/>
</dbReference>
<gene>
    <name evidence="4" type="ORF">AQUSIP_03890</name>
</gene>
<organism evidence="4 5">
    <name type="scientific">Aquicella siphonis</name>
    <dbReference type="NCBI Taxonomy" id="254247"/>
    <lineage>
        <taxon>Bacteria</taxon>
        <taxon>Pseudomonadati</taxon>
        <taxon>Pseudomonadota</taxon>
        <taxon>Gammaproteobacteria</taxon>
        <taxon>Legionellales</taxon>
        <taxon>Coxiellaceae</taxon>
        <taxon>Aquicella</taxon>
    </lineage>
</organism>
<proteinExistence type="predicted"/>
<dbReference type="Proteomes" id="UP000324194">
    <property type="component" value="Chromosome 1"/>
</dbReference>
<feature type="compositionally biased region" description="Basic and acidic residues" evidence="2">
    <location>
        <begin position="573"/>
        <end position="642"/>
    </location>
</feature>